<organism evidence="1 2">
    <name type="scientific">Scleroderma citrinum Foug A</name>
    <dbReference type="NCBI Taxonomy" id="1036808"/>
    <lineage>
        <taxon>Eukaryota</taxon>
        <taxon>Fungi</taxon>
        <taxon>Dikarya</taxon>
        <taxon>Basidiomycota</taxon>
        <taxon>Agaricomycotina</taxon>
        <taxon>Agaricomycetes</taxon>
        <taxon>Agaricomycetidae</taxon>
        <taxon>Boletales</taxon>
        <taxon>Sclerodermatineae</taxon>
        <taxon>Sclerodermataceae</taxon>
        <taxon>Scleroderma</taxon>
    </lineage>
</organism>
<dbReference type="AlphaFoldDB" id="A0A0C3D7I2"/>
<evidence type="ECO:0000313" key="1">
    <source>
        <dbReference type="EMBL" id="KIM56700.1"/>
    </source>
</evidence>
<keyword evidence="2" id="KW-1185">Reference proteome</keyword>
<accession>A0A0C3D7I2</accession>
<protein>
    <submittedName>
        <fullName evidence="1">Uncharacterized protein</fullName>
    </submittedName>
</protein>
<reference evidence="1 2" key="1">
    <citation type="submission" date="2014-04" db="EMBL/GenBank/DDBJ databases">
        <authorList>
            <consortium name="DOE Joint Genome Institute"/>
            <person name="Kuo A."/>
            <person name="Kohler A."/>
            <person name="Nagy L.G."/>
            <person name="Floudas D."/>
            <person name="Copeland A."/>
            <person name="Barry K.W."/>
            <person name="Cichocki N."/>
            <person name="Veneault-Fourrey C."/>
            <person name="LaButti K."/>
            <person name="Lindquist E.A."/>
            <person name="Lipzen A."/>
            <person name="Lundell T."/>
            <person name="Morin E."/>
            <person name="Murat C."/>
            <person name="Sun H."/>
            <person name="Tunlid A."/>
            <person name="Henrissat B."/>
            <person name="Grigoriev I.V."/>
            <person name="Hibbett D.S."/>
            <person name="Martin F."/>
            <person name="Nordberg H.P."/>
            <person name="Cantor M.N."/>
            <person name="Hua S.X."/>
        </authorList>
    </citation>
    <scope>NUCLEOTIDE SEQUENCE [LARGE SCALE GENOMIC DNA]</scope>
    <source>
        <strain evidence="1 2">Foug A</strain>
    </source>
</reference>
<dbReference type="EMBL" id="KN822111">
    <property type="protein sequence ID" value="KIM56700.1"/>
    <property type="molecule type" value="Genomic_DNA"/>
</dbReference>
<gene>
    <name evidence="1" type="ORF">SCLCIDRAFT_209703</name>
</gene>
<dbReference type="Proteomes" id="UP000053989">
    <property type="component" value="Unassembled WGS sequence"/>
</dbReference>
<sequence>MFPYLREPLVELSSATQFEKAVRASCLASSPFFDAGSTMVFHYMSFVDPWKGFSGQNFRSFQVRKFSASPICVVRLVCLQLKRTHPILDI</sequence>
<dbReference type="HOGENOM" id="CLU_2442143_0_0_1"/>
<evidence type="ECO:0000313" key="2">
    <source>
        <dbReference type="Proteomes" id="UP000053989"/>
    </source>
</evidence>
<name>A0A0C3D7I2_9AGAM</name>
<proteinExistence type="predicted"/>
<dbReference type="InParanoid" id="A0A0C3D7I2"/>
<reference evidence="2" key="2">
    <citation type="submission" date="2015-01" db="EMBL/GenBank/DDBJ databases">
        <title>Evolutionary Origins and Diversification of the Mycorrhizal Mutualists.</title>
        <authorList>
            <consortium name="DOE Joint Genome Institute"/>
            <consortium name="Mycorrhizal Genomics Consortium"/>
            <person name="Kohler A."/>
            <person name="Kuo A."/>
            <person name="Nagy L.G."/>
            <person name="Floudas D."/>
            <person name="Copeland A."/>
            <person name="Barry K.W."/>
            <person name="Cichocki N."/>
            <person name="Veneault-Fourrey C."/>
            <person name="LaButti K."/>
            <person name="Lindquist E.A."/>
            <person name="Lipzen A."/>
            <person name="Lundell T."/>
            <person name="Morin E."/>
            <person name="Murat C."/>
            <person name="Riley R."/>
            <person name="Ohm R."/>
            <person name="Sun H."/>
            <person name="Tunlid A."/>
            <person name="Henrissat B."/>
            <person name="Grigoriev I.V."/>
            <person name="Hibbett D.S."/>
            <person name="Martin F."/>
        </authorList>
    </citation>
    <scope>NUCLEOTIDE SEQUENCE [LARGE SCALE GENOMIC DNA]</scope>
    <source>
        <strain evidence="2">Foug A</strain>
    </source>
</reference>